<evidence type="ECO:0000256" key="1">
    <source>
        <dbReference type="ARBA" id="ARBA00023002"/>
    </source>
</evidence>
<dbReference type="InterPro" id="IPR036291">
    <property type="entry name" value="NAD(P)-bd_dom_sf"/>
</dbReference>
<reference evidence="3" key="1">
    <citation type="submission" date="2021-10" db="EMBL/GenBank/DDBJ databases">
        <title>Complete genome sequences of five Ralstonia solancearum strains isolated from sunflower.</title>
        <authorList>
            <person name="She X."/>
            <person name="He Z."/>
        </authorList>
    </citation>
    <scope>NUCLEOTIDE SEQUENCE</scope>
    <source>
        <strain evidence="3">RS638</strain>
    </source>
</reference>
<dbReference type="EMBL" id="CP085044">
    <property type="protein sequence ID" value="UZF17166.1"/>
    <property type="molecule type" value="Genomic_DNA"/>
</dbReference>
<keyword evidence="1" id="KW-0560">Oxidoreductase</keyword>
<sequence>MKIAVIGTGNIGAAYAHALADAKFEVVIGHREPSKAAALAQEISPNVEGGGISAAFKLADMVLLALPYPAIAEVLADAGDLTGKVLIDVSNPLSADFQNLVVGLTTSAAEQIQTAAPSAHVVKAFNTIFAGLVPAQAREGKQLQVFVAGDDAAATAQVRELARALGFVPVNAGPLRNSRFLEPVGMMNIQFGFFLGAGPATAPAWIHA</sequence>
<evidence type="ECO:0000259" key="2">
    <source>
        <dbReference type="Pfam" id="PF03807"/>
    </source>
</evidence>
<dbReference type="PANTHER" id="PTHR14239:SF10">
    <property type="entry name" value="REDUCTASE"/>
    <property type="match status" value="1"/>
</dbReference>
<organism evidence="3">
    <name type="scientific">Ralstonia solanacearum</name>
    <name type="common">Pseudomonas solanacearum</name>
    <dbReference type="NCBI Taxonomy" id="305"/>
    <lineage>
        <taxon>Bacteria</taxon>
        <taxon>Pseudomonadati</taxon>
        <taxon>Pseudomonadota</taxon>
        <taxon>Betaproteobacteria</taxon>
        <taxon>Burkholderiales</taxon>
        <taxon>Burkholderiaceae</taxon>
        <taxon>Ralstonia</taxon>
        <taxon>Ralstonia solanacearum species complex</taxon>
    </lineage>
</organism>
<dbReference type="Pfam" id="PF03807">
    <property type="entry name" value="F420_oxidored"/>
    <property type="match status" value="1"/>
</dbReference>
<keyword evidence="3" id="KW-0614">Plasmid</keyword>
<dbReference type="InterPro" id="IPR028939">
    <property type="entry name" value="P5C_Rdtase_cat_N"/>
</dbReference>
<dbReference type="Gene3D" id="3.40.50.720">
    <property type="entry name" value="NAD(P)-binding Rossmann-like Domain"/>
    <property type="match status" value="1"/>
</dbReference>
<dbReference type="SUPFAM" id="SSF51735">
    <property type="entry name" value="NAD(P)-binding Rossmann-fold domains"/>
    <property type="match status" value="1"/>
</dbReference>
<protein>
    <submittedName>
        <fullName evidence="3">NADPH-dependent F420 reductase</fullName>
    </submittedName>
</protein>
<dbReference type="InterPro" id="IPR051267">
    <property type="entry name" value="STEAP_metalloreductase"/>
</dbReference>
<accession>A0ABY6NIS8</accession>
<gene>
    <name evidence="3" type="ORF">LH706_24680</name>
</gene>
<geneLocation type="plasmid" evidence="3">
    <name>p1</name>
</geneLocation>
<proteinExistence type="predicted"/>
<evidence type="ECO:0000313" key="3">
    <source>
        <dbReference type="EMBL" id="UZF17166.1"/>
    </source>
</evidence>
<name>A0ABY6NIS8_RALSL</name>
<dbReference type="PANTHER" id="PTHR14239">
    <property type="entry name" value="DUDULIN-RELATED"/>
    <property type="match status" value="1"/>
</dbReference>
<feature type="domain" description="Pyrroline-5-carboxylate reductase catalytic N-terminal" evidence="2">
    <location>
        <begin position="2"/>
        <end position="92"/>
    </location>
</feature>